<dbReference type="SUPFAM" id="SSF55797">
    <property type="entry name" value="PR-1-like"/>
    <property type="match status" value="1"/>
</dbReference>
<keyword evidence="7" id="KW-1185">Reference proteome</keyword>
<dbReference type="eggNOG" id="KOG3017">
    <property type="taxonomic scope" value="Eukaryota"/>
</dbReference>
<dbReference type="AlphaFoldDB" id="B4PKU3"/>
<reference evidence="6 7" key="2">
    <citation type="journal article" date="2007" name="PLoS Biol.">
        <title>Principles of genome evolution in the Drosophila melanogaster species group.</title>
        <authorList>
            <person name="Ranz J.M."/>
            <person name="Maurin D."/>
            <person name="Chan Y.S."/>
            <person name="von Grotthuss M."/>
            <person name="Hillier L.W."/>
            <person name="Roote J."/>
            <person name="Ashburner M."/>
            <person name="Bergman C.M."/>
        </authorList>
    </citation>
    <scope>NUCLEOTIDE SEQUENCE [LARGE SCALE GENOMIC DNA]</scope>
    <source>
        <strain evidence="7">Tai18E2 / Tucson 14021-0261.01</strain>
    </source>
</reference>
<keyword evidence="2" id="KW-0964">Secreted</keyword>
<feature type="compositionally biased region" description="Basic residues" evidence="3">
    <location>
        <begin position="163"/>
        <end position="183"/>
    </location>
</feature>
<sequence>MRLISNLVLVVLVAISEFDRSFSINYDNAGIVRREINQRRVRHGVPKLALNNELSKVCHSYAGKLSKETNITYSDPTNKDYTESICKFEVKRGALSMCVKNWYNGRKFDILDPRAKDFTAMIWKSSVSMGYGDANINARQGVFVIRYSPPGNVKGLYTDNVPPKKRRKKKKRKKHRHKQKRGCANRQYNRCAILLSILILVSTNWPN</sequence>
<evidence type="ECO:0000259" key="5">
    <source>
        <dbReference type="SMART" id="SM00198"/>
    </source>
</evidence>
<dbReference type="EMBL" id="CM000160">
    <property type="protein sequence ID" value="EDW97892.2"/>
    <property type="molecule type" value="Genomic_DNA"/>
</dbReference>
<evidence type="ECO:0000256" key="4">
    <source>
        <dbReference type="SAM" id="SignalP"/>
    </source>
</evidence>
<organism evidence="6 7">
    <name type="scientific">Drosophila yakuba</name>
    <name type="common">Fruit fly</name>
    <dbReference type="NCBI Taxonomy" id="7245"/>
    <lineage>
        <taxon>Eukaryota</taxon>
        <taxon>Metazoa</taxon>
        <taxon>Ecdysozoa</taxon>
        <taxon>Arthropoda</taxon>
        <taxon>Hexapoda</taxon>
        <taxon>Insecta</taxon>
        <taxon>Pterygota</taxon>
        <taxon>Neoptera</taxon>
        <taxon>Endopterygota</taxon>
        <taxon>Diptera</taxon>
        <taxon>Brachycera</taxon>
        <taxon>Muscomorpha</taxon>
        <taxon>Ephydroidea</taxon>
        <taxon>Drosophilidae</taxon>
        <taxon>Drosophila</taxon>
        <taxon>Sophophora</taxon>
    </lineage>
</organism>
<evidence type="ECO:0000256" key="2">
    <source>
        <dbReference type="ARBA" id="ARBA00022525"/>
    </source>
</evidence>
<gene>
    <name evidence="6" type="primary">Dyak\GE10233</name>
    <name evidence="6" type="synonym">dyak_GLEANR_10176</name>
    <name evidence="6" type="synonym">GE10233</name>
    <name evidence="6" type="ORF">Dyak_GE10233</name>
</gene>
<feature type="region of interest" description="Disordered" evidence="3">
    <location>
        <begin position="156"/>
        <end position="183"/>
    </location>
</feature>
<feature type="signal peptide" evidence="4">
    <location>
        <begin position="1"/>
        <end position="23"/>
    </location>
</feature>
<dbReference type="InterPro" id="IPR014044">
    <property type="entry name" value="CAP_dom"/>
</dbReference>
<feature type="chain" id="PRO_5006459020" evidence="4">
    <location>
        <begin position="24"/>
        <end position="207"/>
    </location>
</feature>
<dbReference type="PANTHER" id="PTHR10334">
    <property type="entry name" value="CYSTEINE-RICH SECRETORY PROTEIN-RELATED"/>
    <property type="match status" value="1"/>
</dbReference>
<dbReference type="Pfam" id="PF00188">
    <property type="entry name" value="CAP"/>
    <property type="match status" value="1"/>
</dbReference>
<comment type="subcellular location">
    <subcellularLocation>
        <location evidence="1">Secreted</location>
    </subcellularLocation>
</comment>
<dbReference type="OrthoDB" id="337038at2759"/>
<dbReference type="HOGENOM" id="CLU_1327644_0_0_1"/>
<dbReference type="Gene3D" id="3.40.33.10">
    <property type="entry name" value="CAP"/>
    <property type="match status" value="1"/>
</dbReference>
<dbReference type="GO" id="GO:0005576">
    <property type="term" value="C:extracellular region"/>
    <property type="evidence" value="ECO:0007669"/>
    <property type="project" value="UniProtKB-SubCell"/>
</dbReference>
<feature type="domain" description="SCP" evidence="5">
    <location>
        <begin position="25"/>
        <end position="155"/>
    </location>
</feature>
<dbReference type="InterPro" id="IPR035940">
    <property type="entry name" value="CAP_sf"/>
</dbReference>
<evidence type="ECO:0000256" key="3">
    <source>
        <dbReference type="SAM" id="MobiDB-lite"/>
    </source>
</evidence>
<evidence type="ECO:0000256" key="1">
    <source>
        <dbReference type="ARBA" id="ARBA00004613"/>
    </source>
</evidence>
<accession>B4PKU3</accession>
<dbReference type="InterPro" id="IPR001283">
    <property type="entry name" value="CRISP-related"/>
</dbReference>
<evidence type="ECO:0000313" key="7">
    <source>
        <dbReference type="Proteomes" id="UP000002282"/>
    </source>
</evidence>
<reference evidence="6 7" key="1">
    <citation type="journal article" date="2007" name="Nature">
        <title>Evolution of genes and genomes on the Drosophila phylogeny.</title>
        <authorList>
            <consortium name="Drosophila 12 Genomes Consortium"/>
            <person name="Clark A.G."/>
            <person name="Eisen M.B."/>
            <person name="Smith D.R."/>
            <person name="Bergman C.M."/>
            <person name="Oliver B."/>
            <person name="Markow T.A."/>
            <person name="Kaufman T.C."/>
            <person name="Kellis M."/>
            <person name="Gelbart W."/>
            <person name="Iyer V.N."/>
            <person name="Pollard D.A."/>
            <person name="Sackton T.B."/>
            <person name="Larracuente A.M."/>
            <person name="Singh N.D."/>
            <person name="Abad J.P."/>
            <person name="Abt D.N."/>
            <person name="Adryan B."/>
            <person name="Aguade M."/>
            <person name="Akashi H."/>
            <person name="Anderson W.W."/>
            <person name="Aquadro C.F."/>
            <person name="Ardell D.H."/>
            <person name="Arguello R."/>
            <person name="Artieri C.G."/>
            <person name="Barbash D.A."/>
            <person name="Barker D."/>
            <person name="Barsanti P."/>
            <person name="Batterham P."/>
            <person name="Batzoglou S."/>
            <person name="Begun D."/>
            <person name="Bhutkar A."/>
            <person name="Blanco E."/>
            <person name="Bosak S.A."/>
            <person name="Bradley R.K."/>
            <person name="Brand A.D."/>
            <person name="Brent M.R."/>
            <person name="Brooks A.N."/>
            <person name="Brown R.H."/>
            <person name="Butlin R.K."/>
            <person name="Caggese C."/>
            <person name="Calvi B.R."/>
            <person name="Bernardo de Carvalho A."/>
            <person name="Caspi A."/>
            <person name="Castrezana S."/>
            <person name="Celniker S.E."/>
            <person name="Chang J.L."/>
            <person name="Chapple C."/>
            <person name="Chatterji S."/>
            <person name="Chinwalla A."/>
            <person name="Civetta A."/>
            <person name="Clifton S.W."/>
            <person name="Comeron J.M."/>
            <person name="Costello J.C."/>
            <person name="Coyne J.A."/>
            <person name="Daub J."/>
            <person name="David R.G."/>
            <person name="Delcher A.L."/>
            <person name="Delehaunty K."/>
            <person name="Do C.B."/>
            <person name="Ebling H."/>
            <person name="Edwards K."/>
            <person name="Eickbush T."/>
            <person name="Evans J.D."/>
            <person name="Filipski A."/>
            <person name="Findeiss S."/>
            <person name="Freyhult E."/>
            <person name="Fulton L."/>
            <person name="Fulton R."/>
            <person name="Garcia A.C."/>
            <person name="Gardiner A."/>
            <person name="Garfield D.A."/>
            <person name="Garvin B.E."/>
            <person name="Gibson G."/>
            <person name="Gilbert D."/>
            <person name="Gnerre S."/>
            <person name="Godfrey J."/>
            <person name="Good R."/>
            <person name="Gotea V."/>
            <person name="Gravely B."/>
            <person name="Greenberg A.J."/>
            <person name="Griffiths-Jones S."/>
            <person name="Gross S."/>
            <person name="Guigo R."/>
            <person name="Gustafson E.A."/>
            <person name="Haerty W."/>
            <person name="Hahn M.W."/>
            <person name="Halligan D.L."/>
            <person name="Halpern A.L."/>
            <person name="Halter G.M."/>
            <person name="Han M.V."/>
            <person name="Heger A."/>
            <person name="Hillier L."/>
            <person name="Hinrichs A.S."/>
            <person name="Holmes I."/>
            <person name="Hoskins R.A."/>
            <person name="Hubisz M.J."/>
            <person name="Hultmark D."/>
            <person name="Huntley M.A."/>
            <person name="Jaffe D.B."/>
            <person name="Jagadeeshan S."/>
            <person name="Jeck W.R."/>
            <person name="Johnson J."/>
            <person name="Jones C.D."/>
            <person name="Jordan W.C."/>
            <person name="Karpen G.H."/>
            <person name="Kataoka E."/>
            <person name="Keightley P.D."/>
            <person name="Kheradpour P."/>
            <person name="Kirkness E.F."/>
            <person name="Koerich L.B."/>
            <person name="Kristiansen K."/>
            <person name="Kudrna D."/>
            <person name="Kulathinal R.J."/>
            <person name="Kumar S."/>
            <person name="Kwok R."/>
            <person name="Lander E."/>
            <person name="Langley C.H."/>
            <person name="Lapoint R."/>
            <person name="Lazzaro B.P."/>
            <person name="Lee S.J."/>
            <person name="Levesque L."/>
            <person name="Li R."/>
            <person name="Lin C.F."/>
            <person name="Lin M.F."/>
            <person name="Lindblad-Toh K."/>
            <person name="Llopart A."/>
            <person name="Long M."/>
            <person name="Low L."/>
            <person name="Lozovsky E."/>
            <person name="Lu J."/>
            <person name="Luo M."/>
            <person name="Machado C.A."/>
            <person name="Makalowski W."/>
            <person name="Marzo M."/>
            <person name="Matsuda M."/>
            <person name="Matzkin L."/>
            <person name="McAllister B."/>
            <person name="McBride C.S."/>
            <person name="McKernan B."/>
            <person name="McKernan K."/>
            <person name="Mendez-Lago M."/>
            <person name="Minx P."/>
            <person name="Mollenhauer M.U."/>
            <person name="Montooth K."/>
            <person name="Mount S.M."/>
            <person name="Mu X."/>
            <person name="Myers E."/>
            <person name="Negre B."/>
            <person name="Newfeld S."/>
            <person name="Nielsen R."/>
            <person name="Noor M.A."/>
            <person name="O'Grady P."/>
            <person name="Pachter L."/>
            <person name="Papaceit M."/>
            <person name="Parisi M.J."/>
            <person name="Parisi M."/>
            <person name="Parts L."/>
            <person name="Pedersen J.S."/>
            <person name="Pesole G."/>
            <person name="Phillippy A.M."/>
            <person name="Ponting C.P."/>
            <person name="Pop M."/>
            <person name="Porcelli D."/>
            <person name="Powell J.R."/>
            <person name="Prohaska S."/>
            <person name="Pruitt K."/>
            <person name="Puig M."/>
            <person name="Quesneville H."/>
            <person name="Ram K.R."/>
            <person name="Rand D."/>
            <person name="Rasmussen M.D."/>
            <person name="Reed L.K."/>
            <person name="Reenan R."/>
            <person name="Reily A."/>
            <person name="Remington K.A."/>
            <person name="Rieger T.T."/>
            <person name="Ritchie M.G."/>
            <person name="Robin C."/>
            <person name="Rogers Y.H."/>
            <person name="Rohde C."/>
            <person name="Rozas J."/>
            <person name="Rubenfield M.J."/>
            <person name="Ruiz A."/>
            <person name="Russo S."/>
            <person name="Salzberg S.L."/>
            <person name="Sanchez-Gracia A."/>
            <person name="Saranga D.J."/>
            <person name="Sato H."/>
            <person name="Schaeffer S.W."/>
            <person name="Schatz M.C."/>
            <person name="Schlenke T."/>
            <person name="Schwartz R."/>
            <person name="Segarra C."/>
            <person name="Singh R.S."/>
            <person name="Sirot L."/>
            <person name="Sirota M."/>
            <person name="Sisneros N.B."/>
            <person name="Smith C.D."/>
            <person name="Smith T.F."/>
            <person name="Spieth J."/>
            <person name="Stage D.E."/>
            <person name="Stark A."/>
            <person name="Stephan W."/>
            <person name="Strausberg R.L."/>
            <person name="Strempel S."/>
            <person name="Sturgill D."/>
            <person name="Sutton G."/>
            <person name="Sutton G.G."/>
            <person name="Tao W."/>
            <person name="Teichmann S."/>
            <person name="Tobari Y.N."/>
            <person name="Tomimura Y."/>
            <person name="Tsolas J.M."/>
            <person name="Valente V.L."/>
            <person name="Venter E."/>
            <person name="Venter J.C."/>
            <person name="Vicario S."/>
            <person name="Vieira F.G."/>
            <person name="Vilella A.J."/>
            <person name="Villasante A."/>
            <person name="Walenz B."/>
            <person name="Wang J."/>
            <person name="Wasserman M."/>
            <person name="Watts T."/>
            <person name="Wilson D."/>
            <person name="Wilson R.K."/>
            <person name="Wing R.A."/>
            <person name="Wolfner M.F."/>
            <person name="Wong A."/>
            <person name="Wong G.K."/>
            <person name="Wu C.I."/>
            <person name="Wu G."/>
            <person name="Yamamoto D."/>
            <person name="Yang H.P."/>
            <person name="Yang S.P."/>
            <person name="Yorke J.A."/>
            <person name="Yoshida K."/>
            <person name="Zdobnov E."/>
            <person name="Zhang P."/>
            <person name="Zhang Y."/>
            <person name="Zimin A.V."/>
            <person name="Baldwin J."/>
            <person name="Abdouelleil A."/>
            <person name="Abdulkadir J."/>
            <person name="Abebe A."/>
            <person name="Abera B."/>
            <person name="Abreu J."/>
            <person name="Acer S.C."/>
            <person name="Aftuck L."/>
            <person name="Alexander A."/>
            <person name="An P."/>
            <person name="Anderson E."/>
            <person name="Anderson S."/>
            <person name="Arachi H."/>
            <person name="Azer M."/>
            <person name="Bachantsang P."/>
            <person name="Barry A."/>
            <person name="Bayul T."/>
            <person name="Berlin A."/>
            <person name="Bessette D."/>
            <person name="Bloom T."/>
            <person name="Blye J."/>
            <person name="Boguslavskiy L."/>
            <person name="Bonnet C."/>
            <person name="Boukhgalter B."/>
            <person name="Bourzgui I."/>
            <person name="Brown A."/>
            <person name="Cahill P."/>
            <person name="Channer S."/>
            <person name="Cheshatsang Y."/>
            <person name="Chuda L."/>
            <person name="Citroen M."/>
            <person name="Collymore A."/>
            <person name="Cooke P."/>
            <person name="Costello M."/>
            <person name="D'Aco K."/>
            <person name="Daza R."/>
            <person name="De Haan G."/>
            <person name="DeGray S."/>
            <person name="DeMaso C."/>
            <person name="Dhargay N."/>
            <person name="Dooley K."/>
            <person name="Dooley E."/>
            <person name="Doricent M."/>
            <person name="Dorje P."/>
            <person name="Dorjee K."/>
            <person name="Dupes A."/>
            <person name="Elong R."/>
            <person name="Falk J."/>
            <person name="Farina A."/>
            <person name="Faro S."/>
            <person name="Ferguson D."/>
            <person name="Fisher S."/>
            <person name="Foley C.D."/>
            <person name="Franke A."/>
            <person name="Friedrich D."/>
            <person name="Gadbois L."/>
            <person name="Gearin G."/>
            <person name="Gearin C.R."/>
            <person name="Giannoukos G."/>
            <person name="Goode T."/>
            <person name="Graham J."/>
            <person name="Grandbois E."/>
            <person name="Grewal S."/>
            <person name="Gyaltsen K."/>
            <person name="Hafez N."/>
            <person name="Hagos B."/>
            <person name="Hall J."/>
            <person name="Henson C."/>
            <person name="Hollinger A."/>
            <person name="Honan T."/>
            <person name="Huard M.D."/>
            <person name="Hughes L."/>
            <person name="Hurhula B."/>
            <person name="Husby M.E."/>
            <person name="Kamat A."/>
            <person name="Kanga B."/>
            <person name="Kashin S."/>
            <person name="Khazanovich D."/>
            <person name="Kisner P."/>
            <person name="Lance K."/>
            <person name="Lara M."/>
            <person name="Lee W."/>
            <person name="Lennon N."/>
            <person name="Letendre F."/>
            <person name="LeVine R."/>
            <person name="Lipovsky A."/>
            <person name="Liu X."/>
            <person name="Liu J."/>
            <person name="Liu S."/>
            <person name="Lokyitsang T."/>
            <person name="Lokyitsang Y."/>
            <person name="Lubonja R."/>
            <person name="Lui A."/>
            <person name="MacDonald P."/>
            <person name="Magnisalis V."/>
            <person name="Maru K."/>
            <person name="Matthews C."/>
            <person name="McCusker W."/>
            <person name="McDonough S."/>
            <person name="Mehta T."/>
            <person name="Meldrim J."/>
            <person name="Meneus L."/>
            <person name="Mihai O."/>
            <person name="Mihalev A."/>
            <person name="Mihova T."/>
            <person name="Mittelman R."/>
            <person name="Mlenga V."/>
            <person name="Montmayeur A."/>
            <person name="Mulrain L."/>
            <person name="Navidi A."/>
            <person name="Naylor J."/>
            <person name="Negash T."/>
            <person name="Nguyen T."/>
            <person name="Nguyen N."/>
            <person name="Nicol R."/>
            <person name="Norbu C."/>
            <person name="Norbu N."/>
            <person name="Novod N."/>
            <person name="O'Neill B."/>
            <person name="Osman S."/>
            <person name="Markiewicz E."/>
            <person name="Oyono O.L."/>
            <person name="Patti C."/>
            <person name="Phunkhang P."/>
            <person name="Pierre F."/>
            <person name="Priest M."/>
            <person name="Raghuraman S."/>
            <person name="Rege F."/>
            <person name="Reyes R."/>
            <person name="Rise C."/>
            <person name="Rogov P."/>
            <person name="Ross K."/>
            <person name="Ryan E."/>
            <person name="Settipalli S."/>
            <person name="Shea T."/>
            <person name="Sherpa N."/>
            <person name="Shi L."/>
            <person name="Shih D."/>
            <person name="Sparrow T."/>
            <person name="Spaulding J."/>
            <person name="Stalker J."/>
            <person name="Stange-Thomann N."/>
            <person name="Stavropoulos S."/>
            <person name="Stone C."/>
            <person name="Strader C."/>
            <person name="Tesfaye S."/>
            <person name="Thomson T."/>
            <person name="Thoulutsang Y."/>
            <person name="Thoulutsang D."/>
            <person name="Topham K."/>
            <person name="Topping I."/>
            <person name="Tsamla T."/>
            <person name="Vassiliev H."/>
            <person name="Vo A."/>
            <person name="Wangchuk T."/>
            <person name="Wangdi T."/>
            <person name="Weiand M."/>
            <person name="Wilkinson J."/>
            <person name="Wilson A."/>
            <person name="Yadav S."/>
            <person name="Young G."/>
            <person name="Yu Q."/>
            <person name="Zembek L."/>
            <person name="Zhong D."/>
            <person name="Zimmer A."/>
            <person name="Zwirko Z."/>
            <person name="Jaffe D.B."/>
            <person name="Alvarez P."/>
            <person name="Brockman W."/>
            <person name="Butler J."/>
            <person name="Chin C."/>
            <person name="Gnerre S."/>
            <person name="Grabherr M."/>
            <person name="Kleber M."/>
            <person name="Mauceli E."/>
            <person name="MacCallum I."/>
        </authorList>
    </citation>
    <scope>NUCLEOTIDE SEQUENCE [LARGE SCALE GENOMIC DNA]</scope>
    <source>
        <strain evidence="7">Tai18E2 / Tucson 14021-0261.01</strain>
    </source>
</reference>
<keyword evidence="4" id="KW-0732">Signal</keyword>
<dbReference type="Proteomes" id="UP000002282">
    <property type="component" value="Chromosome 3R"/>
</dbReference>
<proteinExistence type="predicted"/>
<dbReference type="SMART" id="SM00198">
    <property type="entry name" value="SCP"/>
    <property type="match status" value="1"/>
</dbReference>
<protein>
    <submittedName>
        <fullName evidence="6">Uncharacterized protein, isoform C</fullName>
    </submittedName>
</protein>
<evidence type="ECO:0000313" key="6">
    <source>
        <dbReference type="EMBL" id="EDW97892.2"/>
    </source>
</evidence>
<name>B4PKU3_DROYA</name>